<organism evidence="1 2">
    <name type="scientific">Coemansia nantahalensis</name>
    <dbReference type="NCBI Taxonomy" id="2789366"/>
    <lineage>
        <taxon>Eukaryota</taxon>
        <taxon>Fungi</taxon>
        <taxon>Fungi incertae sedis</taxon>
        <taxon>Zoopagomycota</taxon>
        <taxon>Kickxellomycotina</taxon>
        <taxon>Kickxellomycetes</taxon>
        <taxon>Kickxellales</taxon>
        <taxon>Kickxellaceae</taxon>
        <taxon>Coemansia</taxon>
    </lineage>
</organism>
<reference evidence="1" key="1">
    <citation type="submission" date="2022-07" db="EMBL/GenBank/DDBJ databases">
        <title>Phylogenomic reconstructions and comparative analyses of Kickxellomycotina fungi.</title>
        <authorList>
            <person name="Reynolds N.K."/>
            <person name="Stajich J.E."/>
            <person name="Barry K."/>
            <person name="Grigoriev I.V."/>
            <person name="Crous P."/>
            <person name="Smith M.E."/>
        </authorList>
    </citation>
    <scope>NUCLEOTIDE SEQUENCE</scope>
    <source>
        <strain evidence="1">CBS 109366</strain>
    </source>
</reference>
<evidence type="ECO:0000313" key="1">
    <source>
        <dbReference type="EMBL" id="KAJ2771317.1"/>
    </source>
</evidence>
<dbReference type="Proteomes" id="UP001140234">
    <property type="component" value="Unassembled WGS sequence"/>
</dbReference>
<keyword evidence="2" id="KW-1185">Reference proteome</keyword>
<evidence type="ECO:0000313" key="2">
    <source>
        <dbReference type="Proteomes" id="UP001140234"/>
    </source>
</evidence>
<name>A0ACC1K0W1_9FUNG</name>
<sequence>VNTLPVLVGLYYSVSGIGYLFGPPIAGVMPERTRSWDPPYIALKIYAGTPMAIAAAAVVVLVLRLGGRPAS</sequence>
<proteinExistence type="predicted"/>
<comment type="caution">
    <text evidence="1">The sequence shown here is derived from an EMBL/GenBank/DDBJ whole genome shotgun (WGS) entry which is preliminary data.</text>
</comment>
<dbReference type="EMBL" id="JANBUJ010000558">
    <property type="protein sequence ID" value="KAJ2771317.1"/>
    <property type="molecule type" value="Genomic_DNA"/>
</dbReference>
<feature type="non-terminal residue" evidence="1">
    <location>
        <position position="1"/>
    </location>
</feature>
<accession>A0ACC1K0W1</accession>
<gene>
    <name evidence="1" type="ORF">IWQ57_002270</name>
</gene>
<protein>
    <submittedName>
        <fullName evidence="1">Uncharacterized protein</fullName>
    </submittedName>
</protein>